<protein>
    <submittedName>
        <fullName evidence="2">Uncharacterized protein</fullName>
    </submittedName>
</protein>
<accession>A0ABR1VTS3</accession>
<dbReference type="EMBL" id="JAQQWL010000005">
    <property type="protein sequence ID" value="KAK8073294.1"/>
    <property type="molecule type" value="Genomic_DNA"/>
</dbReference>
<dbReference type="Proteomes" id="UP001480595">
    <property type="component" value="Unassembled WGS sequence"/>
</dbReference>
<dbReference type="RefSeq" id="XP_066717769.1">
    <property type="nucleotide sequence ID" value="XM_066855602.1"/>
</dbReference>
<proteinExistence type="predicted"/>
<keyword evidence="3" id="KW-1185">Reference proteome</keyword>
<feature type="compositionally biased region" description="Basic and acidic residues" evidence="1">
    <location>
        <begin position="24"/>
        <end position="48"/>
    </location>
</feature>
<comment type="caution">
    <text evidence="2">The sequence shown here is derived from an EMBL/GenBank/DDBJ whole genome shotgun (WGS) entry which is preliminary data.</text>
</comment>
<reference evidence="2 3" key="1">
    <citation type="submission" date="2023-01" db="EMBL/GenBank/DDBJ databases">
        <title>Analysis of 21 Apiospora genomes using comparative genomics revels a genus with tremendous synthesis potential of carbohydrate active enzymes and secondary metabolites.</title>
        <authorList>
            <person name="Sorensen T."/>
        </authorList>
    </citation>
    <scope>NUCLEOTIDE SEQUENCE [LARGE SCALE GENOMIC DNA]</scope>
    <source>
        <strain evidence="2 3">CBS 135458</strain>
    </source>
</reference>
<dbReference type="GeneID" id="92088665"/>
<evidence type="ECO:0000256" key="1">
    <source>
        <dbReference type="SAM" id="MobiDB-lite"/>
    </source>
</evidence>
<name>A0ABR1VTS3_9PEZI</name>
<gene>
    <name evidence="2" type="ORF">PG994_004193</name>
</gene>
<feature type="region of interest" description="Disordered" evidence="1">
    <location>
        <begin position="106"/>
        <end position="131"/>
    </location>
</feature>
<evidence type="ECO:0000313" key="2">
    <source>
        <dbReference type="EMBL" id="KAK8073294.1"/>
    </source>
</evidence>
<organism evidence="2 3">
    <name type="scientific">Apiospora phragmitis</name>
    <dbReference type="NCBI Taxonomy" id="2905665"/>
    <lineage>
        <taxon>Eukaryota</taxon>
        <taxon>Fungi</taxon>
        <taxon>Dikarya</taxon>
        <taxon>Ascomycota</taxon>
        <taxon>Pezizomycotina</taxon>
        <taxon>Sordariomycetes</taxon>
        <taxon>Xylariomycetidae</taxon>
        <taxon>Amphisphaeriales</taxon>
        <taxon>Apiosporaceae</taxon>
        <taxon>Apiospora</taxon>
    </lineage>
</organism>
<evidence type="ECO:0000313" key="3">
    <source>
        <dbReference type="Proteomes" id="UP001480595"/>
    </source>
</evidence>
<sequence length="152" mass="16438">MASSENPALSQWPPAVQQLLKAAGRTEPRELRHHTYADKTHGNEDRYEVYIPVQDTDDGARLRRDGSPQTTSAGAPTCLRTRMRDGVVVQVRHAFVMDGGQGVQHRAARGARGLEGDAGDGGPAPGGGRRRRFGRVEGVCAVLQGPCHERYG</sequence>
<feature type="region of interest" description="Disordered" evidence="1">
    <location>
        <begin position="21"/>
        <end position="78"/>
    </location>
</feature>